<dbReference type="SUPFAM" id="SSF48371">
    <property type="entry name" value="ARM repeat"/>
    <property type="match status" value="1"/>
</dbReference>
<keyword evidence="4" id="KW-1185">Reference proteome</keyword>
<dbReference type="Proteomes" id="UP001163046">
    <property type="component" value="Unassembled WGS sequence"/>
</dbReference>
<evidence type="ECO:0000259" key="2">
    <source>
        <dbReference type="Pfam" id="PF22964"/>
    </source>
</evidence>
<evidence type="ECO:0000313" key="4">
    <source>
        <dbReference type="Proteomes" id="UP001163046"/>
    </source>
</evidence>
<dbReference type="InterPro" id="IPR051341">
    <property type="entry name" value="Zyg-11_UBL_adapter"/>
</dbReference>
<evidence type="ECO:0000313" key="3">
    <source>
        <dbReference type="EMBL" id="KAJ7372333.1"/>
    </source>
</evidence>
<dbReference type="OrthoDB" id="5783533at2759"/>
<dbReference type="AlphaFoldDB" id="A0A9W9YZ78"/>
<comment type="caution">
    <text evidence="3">The sequence shown here is derived from an EMBL/GenBank/DDBJ whole genome shotgun (WGS) entry which is preliminary data.</text>
</comment>
<dbReference type="InterPro" id="IPR055142">
    <property type="entry name" value="ZER1-like_C"/>
</dbReference>
<keyword evidence="1" id="KW-0833">Ubl conjugation pathway</keyword>
<gene>
    <name evidence="3" type="primary">ZER1_2</name>
    <name evidence="3" type="ORF">OS493_019778</name>
</gene>
<dbReference type="InterPro" id="IPR011989">
    <property type="entry name" value="ARM-like"/>
</dbReference>
<accession>A0A9W9YZ78</accession>
<dbReference type="Pfam" id="PF22964">
    <property type="entry name" value="ZER1-like_2nd"/>
    <property type="match status" value="1"/>
</dbReference>
<organism evidence="3 4">
    <name type="scientific">Desmophyllum pertusum</name>
    <dbReference type="NCBI Taxonomy" id="174260"/>
    <lineage>
        <taxon>Eukaryota</taxon>
        <taxon>Metazoa</taxon>
        <taxon>Cnidaria</taxon>
        <taxon>Anthozoa</taxon>
        <taxon>Hexacorallia</taxon>
        <taxon>Scleractinia</taxon>
        <taxon>Caryophylliina</taxon>
        <taxon>Caryophylliidae</taxon>
        <taxon>Desmophyllum</taxon>
    </lineage>
</organism>
<dbReference type="PANTHER" id="PTHR12904:SF23">
    <property type="entry name" value="PROTEIN ZER-1 HOMOLOG"/>
    <property type="match status" value="1"/>
</dbReference>
<name>A0A9W9YZ78_9CNID</name>
<proteinExistence type="predicted"/>
<evidence type="ECO:0000256" key="1">
    <source>
        <dbReference type="ARBA" id="ARBA00022786"/>
    </source>
</evidence>
<dbReference type="GO" id="GO:0031462">
    <property type="term" value="C:Cul2-RING ubiquitin ligase complex"/>
    <property type="evidence" value="ECO:0007669"/>
    <property type="project" value="TreeGrafter"/>
</dbReference>
<reference evidence="3" key="1">
    <citation type="submission" date="2023-01" db="EMBL/GenBank/DDBJ databases">
        <title>Genome assembly of the deep-sea coral Lophelia pertusa.</title>
        <authorList>
            <person name="Herrera S."/>
            <person name="Cordes E."/>
        </authorList>
    </citation>
    <scope>NUCLEOTIDE SEQUENCE</scope>
    <source>
        <strain evidence="3">USNM1676648</strain>
        <tissue evidence="3">Polyp</tissue>
    </source>
</reference>
<dbReference type="EMBL" id="MU826837">
    <property type="protein sequence ID" value="KAJ7372333.1"/>
    <property type="molecule type" value="Genomic_DNA"/>
</dbReference>
<dbReference type="Gene3D" id="1.25.10.10">
    <property type="entry name" value="Leucine-rich Repeat Variant"/>
    <property type="match status" value="1"/>
</dbReference>
<sequence>MVVCQVHDSQKIVVGRDLHAVEEEGGVLECCWSALWNVTDETPENCELFISHGGIDLFMECKMKLGGQRDLVRNMLGLMGNVAEVPEQRSKLMSIAHVFYDLMQTESELEVTYNAAGNPQSLGL</sequence>
<protein>
    <submittedName>
        <fullName evidence="3">Protein zer-1</fullName>
    </submittedName>
</protein>
<dbReference type="PANTHER" id="PTHR12904">
    <property type="match status" value="1"/>
</dbReference>
<feature type="domain" description="Protein zer-1 homolog-like C-terminal" evidence="2">
    <location>
        <begin position="26"/>
        <end position="117"/>
    </location>
</feature>
<dbReference type="InterPro" id="IPR016024">
    <property type="entry name" value="ARM-type_fold"/>
</dbReference>